<evidence type="ECO:0000256" key="3">
    <source>
        <dbReference type="ARBA" id="ARBA00022691"/>
    </source>
</evidence>
<dbReference type="Proteomes" id="UP001521785">
    <property type="component" value="Unassembled WGS sequence"/>
</dbReference>
<dbReference type="SUPFAM" id="SSF51905">
    <property type="entry name" value="FAD/NAD(P)-binding domain"/>
    <property type="match status" value="1"/>
</dbReference>
<accession>A0ABR3R5B8</accession>
<evidence type="ECO:0000313" key="6">
    <source>
        <dbReference type="Proteomes" id="UP001521785"/>
    </source>
</evidence>
<evidence type="ECO:0000259" key="4">
    <source>
        <dbReference type="Pfam" id="PF00891"/>
    </source>
</evidence>
<evidence type="ECO:0000313" key="5">
    <source>
        <dbReference type="EMBL" id="KAL1599542.1"/>
    </source>
</evidence>
<dbReference type="Gene3D" id="1.10.405.20">
    <property type="match status" value="1"/>
</dbReference>
<comment type="caution">
    <text evidence="5">The sequence shown here is derived from an EMBL/GenBank/DDBJ whole genome shotgun (WGS) entry which is preliminary data.</text>
</comment>
<dbReference type="EMBL" id="JAKJXO020000010">
    <property type="protein sequence ID" value="KAL1599542.1"/>
    <property type="molecule type" value="Genomic_DNA"/>
</dbReference>
<dbReference type="Pfam" id="PF13450">
    <property type="entry name" value="NAD_binding_8"/>
    <property type="match status" value="1"/>
</dbReference>
<feature type="domain" description="O-methyltransferase C-terminal" evidence="4">
    <location>
        <begin position="220"/>
        <end position="378"/>
    </location>
</feature>
<dbReference type="Gene3D" id="3.30.70.1990">
    <property type="match status" value="1"/>
</dbReference>
<sequence length="862" mass="95870">MLIAQHTATLDRFFVESKLPTPSFEPDALSSLPIPEDAKEVKAAQLELIEACAELQALVTGPKEYLHVDYTAYVSIRIILRFKLDKSFAVGESSTFEAMSRFSGLSVMNIKRIVRHAILNHRFFQEKTPGTIMHSALTAILAKDALARNAMVVQLEEFFPAGIKAADALEKWPNSEESNQTGFSLANNSDKGMFDIFAEDVSRGARFGMLFSKEDEPPSMLINNYDWDSVQTFVDVGGSHGSIAIGLANHFPHIQCTVQDLPETANEGASRLQENLKGRVDFAAHDFFTPQAIEADVYYFRSIFHNWSDKYCIKILQMLIPALKKGARVIIHERILPTLDTLNSLDAKRAIKMDIGMLQLLNAQQREQDEWPELFRRADVRYRMHSRAFFSSLCITFTLTASLSTNDFGHFDPSEIVERDVAIIGGGSAGTYSSISLKDKGKSIIVIEKKNRIGGHTETYIDPTTGTPIDMGVVIFHNLTVVRDYFARFDIPLIISGSDADPNAVSVTGTHDLRTGEEVNVTSPGQTGVSAAFAKYAQFLAKYPRLNDGMFLPDPVPEDLVMPLGDFAKKYGIEDAVATMFNYNPGLGDILTVPMIENQRVWGLSLVQQLAGGFLTTKHHNNSELYTKAQAELLAAESLLLQSHVIHSERSDEGVQLVVQTPECRKLIKAKKLLITIPPRLDFLAPFDLNANERSIFSKLIDAGYYTSILNNTGLPDNLSITNARSDTAYNLPQLPGVYSIGSSPVPGLKLAYYGTPRSPSTYPVSDQKVKSEIVNAFRTLQKANPEKFKTEEPQFVAYSSHAPFYLQARPEDTKAGFYSEMYGLQGERNTFWTGATWRAQDSSDIWRYTEEEVIPGLVEGL</sequence>
<keyword evidence="1" id="KW-0489">Methyltransferase</keyword>
<dbReference type="InterPro" id="IPR036188">
    <property type="entry name" value="FAD/NAD-bd_sf"/>
</dbReference>
<dbReference type="Gene3D" id="3.40.50.150">
    <property type="entry name" value="Vaccinia Virus protein VP39"/>
    <property type="match status" value="1"/>
</dbReference>
<gene>
    <name evidence="5" type="ORF">SLS60_007345</name>
</gene>
<evidence type="ECO:0000256" key="1">
    <source>
        <dbReference type="ARBA" id="ARBA00022603"/>
    </source>
</evidence>
<dbReference type="InterPro" id="IPR029063">
    <property type="entry name" value="SAM-dependent_MTases_sf"/>
</dbReference>
<dbReference type="Gene3D" id="3.50.50.60">
    <property type="entry name" value="FAD/NAD(P)-binding domain"/>
    <property type="match status" value="1"/>
</dbReference>
<keyword evidence="6" id="KW-1185">Reference proteome</keyword>
<reference evidence="5 6" key="1">
    <citation type="submission" date="2024-02" db="EMBL/GenBank/DDBJ databases">
        <title>De novo assembly and annotation of 12 fungi associated with fruit tree decline syndrome in Ontario, Canada.</title>
        <authorList>
            <person name="Sulman M."/>
            <person name="Ellouze W."/>
            <person name="Ilyukhin E."/>
        </authorList>
    </citation>
    <scope>NUCLEOTIDE SEQUENCE [LARGE SCALE GENOMIC DNA]</scope>
    <source>
        <strain evidence="5 6">M42-189</strain>
    </source>
</reference>
<keyword evidence="2" id="KW-0808">Transferase</keyword>
<dbReference type="PANTHER" id="PTHR43712">
    <property type="entry name" value="PUTATIVE (AFU_ORTHOLOGUE AFUA_4G14580)-RELATED"/>
    <property type="match status" value="1"/>
</dbReference>
<dbReference type="InterPro" id="IPR001077">
    <property type="entry name" value="COMT_C"/>
</dbReference>
<keyword evidence="3" id="KW-0949">S-adenosyl-L-methionine</keyword>
<name>A0ABR3R5B8_9PLEO</name>
<dbReference type="InterPro" id="IPR016461">
    <property type="entry name" value="COMT-like"/>
</dbReference>
<organism evidence="5 6">
    <name type="scientific">Paraconiothyrium brasiliense</name>
    <dbReference type="NCBI Taxonomy" id="300254"/>
    <lineage>
        <taxon>Eukaryota</taxon>
        <taxon>Fungi</taxon>
        <taxon>Dikarya</taxon>
        <taxon>Ascomycota</taxon>
        <taxon>Pezizomycotina</taxon>
        <taxon>Dothideomycetes</taxon>
        <taxon>Pleosporomycetidae</taxon>
        <taxon>Pleosporales</taxon>
        <taxon>Massarineae</taxon>
        <taxon>Didymosphaeriaceae</taxon>
        <taxon>Paraconiothyrium</taxon>
    </lineage>
</organism>
<dbReference type="SUPFAM" id="SSF53335">
    <property type="entry name" value="S-adenosyl-L-methionine-dependent methyltransferases"/>
    <property type="match status" value="1"/>
</dbReference>
<protein>
    <recommendedName>
        <fullName evidence="4">O-methyltransferase C-terminal domain-containing protein</fullName>
    </recommendedName>
</protein>
<dbReference type="PANTHER" id="PTHR43712:SF12">
    <property type="entry name" value="STERIGMATOCYSTIN 8-O-METHYLTRANSFERASE"/>
    <property type="match status" value="1"/>
</dbReference>
<dbReference type="Pfam" id="PF00891">
    <property type="entry name" value="Methyltransf_2"/>
    <property type="match status" value="1"/>
</dbReference>
<dbReference type="PROSITE" id="PS51683">
    <property type="entry name" value="SAM_OMT_II"/>
    <property type="match status" value="1"/>
</dbReference>
<proteinExistence type="predicted"/>
<evidence type="ECO:0000256" key="2">
    <source>
        <dbReference type="ARBA" id="ARBA00022679"/>
    </source>
</evidence>